<evidence type="ECO:0000313" key="2">
    <source>
        <dbReference type="Proteomes" id="UP001165633"/>
    </source>
</evidence>
<gene>
    <name evidence="1" type="ORF">NQF87_08400</name>
</gene>
<name>A0ABT3WD50_9PROT</name>
<accession>A0ABT3WD50</accession>
<feature type="non-terminal residue" evidence="1">
    <location>
        <position position="1"/>
    </location>
</feature>
<comment type="caution">
    <text evidence="1">The sequence shown here is derived from an EMBL/GenBank/DDBJ whole genome shotgun (WGS) entry which is preliminary data.</text>
</comment>
<dbReference type="Proteomes" id="UP001165633">
    <property type="component" value="Unassembled WGS sequence"/>
</dbReference>
<keyword evidence="2" id="KW-1185">Reference proteome</keyword>
<dbReference type="EMBL" id="JANIDV010000007">
    <property type="protein sequence ID" value="MCX5616986.1"/>
    <property type="molecule type" value="Genomic_DNA"/>
</dbReference>
<proteinExistence type="predicted"/>
<organism evidence="1 2">
    <name type="scientific">Bombella dulcis</name>
    <dbReference type="NCBI Taxonomy" id="2967339"/>
    <lineage>
        <taxon>Bacteria</taxon>
        <taxon>Pseudomonadati</taxon>
        <taxon>Pseudomonadota</taxon>
        <taxon>Alphaproteobacteria</taxon>
        <taxon>Acetobacterales</taxon>
        <taxon>Acetobacteraceae</taxon>
        <taxon>Bombella</taxon>
    </lineage>
</organism>
<protein>
    <recommendedName>
        <fullName evidence="3">Capsid protein</fullName>
    </recommendedName>
</protein>
<evidence type="ECO:0008006" key="3">
    <source>
        <dbReference type="Google" id="ProtNLM"/>
    </source>
</evidence>
<sequence length="147" mass="15103">TLLNNEVTRAKTAEAGLLPLTGGTVTGPITRDGGGVLPEVIGQGLTGRVAIQAFTIDGNGAPYWVTFPKPFKDGTTPYVTALVNSEASSGTPSTASSRVAVLLNNADGTPNITSAGFLFQACSLSTVFIGNTSYHWRLHVIAVGVLA</sequence>
<dbReference type="RefSeq" id="WP_266127963.1">
    <property type="nucleotide sequence ID" value="NZ_JANIDV010000007.1"/>
</dbReference>
<evidence type="ECO:0000313" key="1">
    <source>
        <dbReference type="EMBL" id="MCX5616986.1"/>
    </source>
</evidence>
<reference evidence="1" key="1">
    <citation type="submission" date="2022-07" db="EMBL/GenBank/DDBJ databases">
        <title>Bombella genomes.</title>
        <authorList>
            <person name="Harer L."/>
            <person name="Styblova S."/>
            <person name="Ehrmann M."/>
        </authorList>
    </citation>
    <scope>NUCLEOTIDE SEQUENCE</scope>
    <source>
        <strain evidence="1">TMW 2.2559</strain>
    </source>
</reference>